<dbReference type="Proteomes" id="UP001139447">
    <property type="component" value="Unassembled WGS sequence"/>
</dbReference>
<evidence type="ECO:0000259" key="1">
    <source>
        <dbReference type="Pfam" id="PF03872"/>
    </source>
</evidence>
<dbReference type="InterPro" id="IPR036147">
    <property type="entry name" value="Anti-sigma_E_RseA_N_sf"/>
</dbReference>
<dbReference type="PANTHER" id="PTHR38104:SF1">
    <property type="entry name" value="ANTI-SIGMA-E FACTOR RSEA"/>
    <property type="match status" value="1"/>
</dbReference>
<reference evidence="2" key="1">
    <citation type="submission" date="2022-03" db="EMBL/GenBank/DDBJ databases">
        <authorList>
            <person name="Woo C.Y."/>
        </authorList>
    </citation>
    <scope>NUCLEOTIDE SEQUENCE</scope>
    <source>
        <strain evidence="2">CYS-02</strain>
    </source>
</reference>
<evidence type="ECO:0000313" key="3">
    <source>
        <dbReference type="Proteomes" id="UP001139447"/>
    </source>
</evidence>
<dbReference type="CDD" id="cd16328">
    <property type="entry name" value="RseA_N"/>
    <property type="match status" value="1"/>
</dbReference>
<dbReference type="SUPFAM" id="SSF89069">
    <property type="entry name" value="N-terminal, cytoplasmic domain of anti-sigmaE factor RseA"/>
    <property type="match status" value="1"/>
</dbReference>
<keyword evidence="3" id="KW-1185">Reference proteome</keyword>
<dbReference type="RefSeq" id="WP_243307399.1">
    <property type="nucleotide sequence ID" value="NZ_JALGBI010000001.1"/>
</dbReference>
<evidence type="ECO:0000313" key="2">
    <source>
        <dbReference type="EMBL" id="MCJ0764300.1"/>
    </source>
</evidence>
<organism evidence="2 3">
    <name type="scientific">Variovorax terrae</name>
    <dbReference type="NCBI Taxonomy" id="2923278"/>
    <lineage>
        <taxon>Bacteria</taxon>
        <taxon>Pseudomonadati</taxon>
        <taxon>Pseudomonadota</taxon>
        <taxon>Betaproteobacteria</taxon>
        <taxon>Burkholderiales</taxon>
        <taxon>Comamonadaceae</taxon>
        <taxon>Variovorax</taxon>
    </lineage>
</organism>
<protein>
    <submittedName>
        <fullName evidence="2">Sigma-E factor negative regulatory protein</fullName>
    </submittedName>
</protein>
<dbReference type="PANTHER" id="PTHR38104">
    <property type="match status" value="1"/>
</dbReference>
<name>A0A9X2ANZ4_9BURK</name>
<sequence>MNDALENCESVSALADGQLRGDEFARAVQLAAHDAQAQAAWRTYHLIGDVLRSGELAACGRDAAFVQRFQARLQREPLPAAAMPAIAEAAPESRPVSRPAPVAEAANESSFRWKLVAGFASLAAVAAIGWNSAGSLMRPEVPTLALAPLPAAPAQQPVALASNDPQAQVMIRDPRLDELLAAHKQLGGMSVLQMPASFLRNATFDGPAR</sequence>
<dbReference type="EMBL" id="JALGBI010000001">
    <property type="protein sequence ID" value="MCJ0764300.1"/>
    <property type="molecule type" value="Genomic_DNA"/>
</dbReference>
<gene>
    <name evidence="2" type="ORF">MMF98_13875</name>
</gene>
<dbReference type="GO" id="GO:0016989">
    <property type="term" value="F:sigma factor antagonist activity"/>
    <property type="evidence" value="ECO:0007669"/>
    <property type="project" value="InterPro"/>
</dbReference>
<comment type="caution">
    <text evidence="2">The sequence shown here is derived from an EMBL/GenBank/DDBJ whole genome shotgun (WGS) entry which is preliminary data.</text>
</comment>
<feature type="domain" description="Anti sigma-E protein RseA N-terminal" evidence="1">
    <location>
        <begin position="9"/>
        <end position="94"/>
    </location>
</feature>
<dbReference type="AlphaFoldDB" id="A0A9X2ANZ4"/>
<dbReference type="Pfam" id="PF03872">
    <property type="entry name" value="RseA_N"/>
    <property type="match status" value="1"/>
</dbReference>
<accession>A0A9X2ANZ4</accession>
<dbReference type="InterPro" id="IPR005572">
    <property type="entry name" value="Anti-sigma_E_RseA_N"/>
</dbReference>
<dbReference type="Gene3D" id="1.10.10.880">
    <property type="entry name" value="Anti sigma-E protein RseA, N-terminal domain"/>
    <property type="match status" value="1"/>
</dbReference>
<dbReference type="InterPro" id="IPR052383">
    <property type="entry name" value="Anti-sigma-E_RseA-like"/>
</dbReference>
<proteinExistence type="predicted"/>